<evidence type="ECO:0000256" key="1">
    <source>
        <dbReference type="ARBA" id="ARBA00004429"/>
    </source>
</evidence>
<sequence>MSIKSRLMVVVTGMAAAALIIGAVAVYGFQRYQTVVTENERNGRIALLAERANGLIYAVVMESRGIYMSDEKAALERFAVGQDRQLAAFRATVTEWASLVRPEDREASQRLLTQTDAFIKLRNELAQAGRTQGNGAARQIGDNDANRATRQRLNTEMAALAEINSKRIHALSAEVETAKDFLTKLVIATIGLAIAAAALAFWIVLAGVTRPLTRLTTAVSAVAEGKSDVAVSDTERKDEIGELARSVLVFRDNAAEMDRLKIAEIEREKTTKAERTRDMERLADEFSATVQSVVHTVTVSAEEIVAGAGQVGGVAQHVLELGKAVATNSSHATRSVESAADSAQELASSIGEISSRTAQAQEIAASAVEQATRTGAIVGTLAASTQKIGDVVSLINAIAAQTNLLALNATIEAARAGEAGKGFAVVASEVKSLASQTSKATEEIASQIGAVQAATNEAVSAIGEINRTIGEINSVSSSIMAAVEEQSAVTNGIAGSVAEAAHGTRTVEGDIGRVTRAAEETSKAAATMSGSAERLREGSVQLDSAVDGFLSRIRAA</sequence>
<dbReference type="Pfam" id="PF00672">
    <property type="entry name" value="HAMP"/>
    <property type="match status" value="1"/>
</dbReference>
<dbReference type="PANTHER" id="PTHR32089">
    <property type="entry name" value="METHYL-ACCEPTING CHEMOTAXIS PROTEIN MCPB"/>
    <property type="match status" value="1"/>
</dbReference>
<keyword evidence="3 5" id="KW-0807">Transducer</keyword>
<dbReference type="PROSITE" id="PS50192">
    <property type="entry name" value="T_SNARE"/>
    <property type="match status" value="1"/>
</dbReference>
<accession>A0A4D7QIU9</accession>
<dbReference type="PANTHER" id="PTHR32089:SF112">
    <property type="entry name" value="LYSOZYME-LIKE PROTEIN-RELATED"/>
    <property type="match status" value="1"/>
</dbReference>
<evidence type="ECO:0000259" key="9">
    <source>
        <dbReference type="PROSITE" id="PS50885"/>
    </source>
</evidence>
<gene>
    <name evidence="10" type="ORF">E8L99_00185</name>
</gene>
<evidence type="ECO:0000256" key="3">
    <source>
        <dbReference type="ARBA" id="ARBA00023224"/>
    </source>
</evidence>
<feature type="transmembrane region" description="Helical" evidence="6">
    <location>
        <begin position="185"/>
        <end position="205"/>
    </location>
</feature>
<reference evidence="10 11" key="1">
    <citation type="submission" date="2019-04" db="EMBL/GenBank/DDBJ databases">
        <title>Phreatobacter aquaticus sp. nov.</title>
        <authorList>
            <person name="Choi A."/>
            <person name="Baek K."/>
        </authorList>
    </citation>
    <scope>NUCLEOTIDE SEQUENCE [LARGE SCALE GENOMIC DNA]</scope>
    <source>
        <strain evidence="10 11">NMCR1094</strain>
    </source>
</reference>
<evidence type="ECO:0000256" key="4">
    <source>
        <dbReference type="ARBA" id="ARBA00029447"/>
    </source>
</evidence>
<protein>
    <submittedName>
        <fullName evidence="10">HAMP domain-containing protein</fullName>
    </submittedName>
</protein>
<feature type="domain" description="Methyl-accepting transducer" evidence="7">
    <location>
        <begin position="300"/>
        <end position="536"/>
    </location>
</feature>
<dbReference type="EMBL" id="CP039865">
    <property type="protein sequence ID" value="QCK84322.1"/>
    <property type="molecule type" value="Genomic_DNA"/>
</dbReference>
<keyword evidence="6" id="KW-1133">Transmembrane helix</keyword>
<dbReference type="GO" id="GO:0006935">
    <property type="term" value="P:chemotaxis"/>
    <property type="evidence" value="ECO:0007669"/>
    <property type="project" value="InterPro"/>
</dbReference>
<evidence type="ECO:0000313" key="10">
    <source>
        <dbReference type="EMBL" id="QCK84322.1"/>
    </source>
</evidence>
<dbReference type="PROSITE" id="PS50111">
    <property type="entry name" value="CHEMOTAXIS_TRANSDUC_2"/>
    <property type="match status" value="1"/>
</dbReference>
<dbReference type="AlphaFoldDB" id="A0A4D7QIU9"/>
<organism evidence="10 11">
    <name type="scientific">Phreatobacter aquaticus</name>
    <dbReference type="NCBI Taxonomy" id="2570229"/>
    <lineage>
        <taxon>Bacteria</taxon>
        <taxon>Pseudomonadati</taxon>
        <taxon>Pseudomonadota</taxon>
        <taxon>Alphaproteobacteria</taxon>
        <taxon>Hyphomicrobiales</taxon>
        <taxon>Phreatobacteraceae</taxon>
        <taxon>Phreatobacter</taxon>
    </lineage>
</organism>
<proteinExistence type="inferred from homology"/>
<keyword evidence="6" id="KW-0472">Membrane</keyword>
<dbReference type="Gene3D" id="6.10.340.10">
    <property type="match status" value="1"/>
</dbReference>
<keyword evidence="2" id="KW-0997">Cell inner membrane</keyword>
<dbReference type="GO" id="GO:0007165">
    <property type="term" value="P:signal transduction"/>
    <property type="evidence" value="ECO:0007669"/>
    <property type="project" value="UniProtKB-KW"/>
</dbReference>
<name>A0A4D7QIU9_9HYPH</name>
<evidence type="ECO:0000256" key="6">
    <source>
        <dbReference type="SAM" id="Phobius"/>
    </source>
</evidence>
<dbReference type="GO" id="GO:0005886">
    <property type="term" value="C:plasma membrane"/>
    <property type="evidence" value="ECO:0007669"/>
    <property type="project" value="UniProtKB-SubCell"/>
</dbReference>
<feature type="domain" description="HAMP" evidence="9">
    <location>
        <begin position="206"/>
        <end position="259"/>
    </location>
</feature>
<dbReference type="Proteomes" id="UP000298588">
    <property type="component" value="Chromosome"/>
</dbReference>
<dbReference type="SMART" id="SM00283">
    <property type="entry name" value="MA"/>
    <property type="match status" value="1"/>
</dbReference>
<dbReference type="KEGG" id="paqt:E8L99_00185"/>
<keyword evidence="6" id="KW-0812">Transmembrane</keyword>
<feature type="domain" description="T-SNARE coiled-coil homology" evidence="8">
    <location>
        <begin position="452"/>
        <end position="514"/>
    </location>
</feature>
<evidence type="ECO:0000259" key="8">
    <source>
        <dbReference type="PROSITE" id="PS50192"/>
    </source>
</evidence>
<evidence type="ECO:0000313" key="11">
    <source>
        <dbReference type="Proteomes" id="UP000298588"/>
    </source>
</evidence>
<keyword evidence="11" id="KW-1185">Reference proteome</keyword>
<dbReference type="OrthoDB" id="3378718at2"/>
<dbReference type="Gene3D" id="1.10.287.950">
    <property type="entry name" value="Methyl-accepting chemotaxis protein"/>
    <property type="match status" value="1"/>
</dbReference>
<evidence type="ECO:0000259" key="7">
    <source>
        <dbReference type="PROSITE" id="PS50111"/>
    </source>
</evidence>
<dbReference type="SMART" id="SM00304">
    <property type="entry name" value="HAMP"/>
    <property type="match status" value="1"/>
</dbReference>
<dbReference type="InterPro" id="IPR003660">
    <property type="entry name" value="HAMP_dom"/>
</dbReference>
<comment type="subcellular location">
    <subcellularLocation>
        <location evidence="1">Cell inner membrane</location>
        <topology evidence="1">Multi-pass membrane protein</topology>
    </subcellularLocation>
</comment>
<evidence type="ECO:0000256" key="2">
    <source>
        <dbReference type="ARBA" id="ARBA00022519"/>
    </source>
</evidence>
<dbReference type="PRINTS" id="PR00260">
    <property type="entry name" value="CHEMTRNSDUCR"/>
</dbReference>
<dbReference type="RefSeq" id="WP_137097658.1">
    <property type="nucleotide sequence ID" value="NZ_CP039865.1"/>
</dbReference>
<dbReference type="InterPro" id="IPR004089">
    <property type="entry name" value="MCPsignal_dom"/>
</dbReference>
<dbReference type="GO" id="GO:0004888">
    <property type="term" value="F:transmembrane signaling receptor activity"/>
    <property type="evidence" value="ECO:0007669"/>
    <property type="project" value="InterPro"/>
</dbReference>
<dbReference type="InterPro" id="IPR004090">
    <property type="entry name" value="Chemotax_Me-accpt_rcpt"/>
</dbReference>
<evidence type="ECO:0000256" key="5">
    <source>
        <dbReference type="PROSITE-ProRule" id="PRU00284"/>
    </source>
</evidence>
<feature type="transmembrane region" description="Helical" evidence="6">
    <location>
        <begin position="7"/>
        <end position="29"/>
    </location>
</feature>
<dbReference type="Pfam" id="PF00015">
    <property type="entry name" value="MCPsignal"/>
    <property type="match status" value="1"/>
</dbReference>
<dbReference type="InterPro" id="IPR000727">
    <property type="entry name" value="T_SNARE_dom"/>
</dbReference>
<keyword evidence="2" id="KW-1003">Cell membrane</keyword>
<comment type="similarity">
    <text evidence="4">Belongs to the methyl-accepting chemotaxis (MCP) protein family.</text>
</comment>
<dbReference type="PROSITE" id="PS50885">
    <property type="entry name" value="HAMP"/>
    <property type="match status" value="1"/>
</dbReference>
<dbReference type="SUPFAM" id="SSF58104">
    <property type="entry name" value="Methyl-accepting chemotaxis protein (MCP) signaling domain"/>
    <property type="match status" value="1"/>
</dbReference>
<dbReference type="CDD" id="cd06225">
    <property type="entry name" value="HAMP"/>
    <property type="match status" value="1"/>
</dbReference>